<dbReference type="PROSITE" id="PS50035">
    <property type="entry name" value="PLD"/>
    <property type="match status" value="2"/>
</dbReference>
<accession>A0ABV1M965</accession>
<dbReference type="Gene3D" id="3.30.870.10">
    <property type="entry name" value="Endonuclease Chain A"/>
    <property type="match status" value="2"/>
</dbReference>
<feature type="chain" id="PRO_5046317908" evidence="1">
    <location>
        <begin position="22"/>
        <end position="530"/>
    </location>
</feature>
<keyword evidence="4" id="KW-1185">Reference proteome</keyword>
<reference evidence="3" key="1">
    <citation type="submission" date="2024-06" db="EMBL/GenBank/DDBJ databases">
        <title>Genome sequence of Vogesella sp. MAHUQ-64.</title>
        <authorList>
            <person name="Huq M.A."/>
        </authorList>
    </citation>
    <scope>NUCLEOTIDE SEQUENCE</scope>
    <source>
        <strain evidence="3">MAHUQ-64</strain>
    </source>
</reference>
<dbReference type="PANTHER" id="PTHR21248:SF12">
    <property type="entry name" value="CARDIOLIPIN SYNTHASE C"/>
    <property type="match status" value="1"/>
</dbReference>
<feature type="domain" description="PLD phosphodiesterase" evidence="2">
    <location>
        <begin position="415"/>
        <end position="442"/>
    </location>
</feature>
<feature type="signal peptide" evidence="1">
    <location>
        <begin position="1"/>
        <end position="21"/>
    </location>
</feature>
<dbReference type="EMBL" id="JBEFLD010000009">
    <property type="protein sequence ID" value="MEQ6292275.1"/>
    <property type="molecule type" value="Genomic_DNA"/>
</dbReference>
<dbReference type="SMART" id="SM00155">
    <property type="entry name" value="PLDc"/>
    <property type="match status" value="2"/>
</dbReference>
<comment type="caution">
    <text evidence="3">The sequence shown here is derived from an EMBL/GenBank/DDBJ whole genome shotgun (WGS) entry which is preliminary data.</text>
</comment>
<sequence length="530" mass="59359">MIGRFHLLLVLVLVTHLSGCASLPPGSDFAKTTSFSLSHPEETKLGRQFENAAREHDGNSGFRMIPVGADGFLTRMQMINAAERTLDLQYFIFRGDETGRLLTRAVLVAADRGVRVRILVDDGETVAGDEQIAELEAHSAIEIRIFNPFSYRGHSLLLRSMEFMLNSTRLDYRMHNKLLVVDNAIALIGGRNIGDQYFQMDPESQFADDDVFAAGPIAKQLSATFDAFWNSSLSIPVEALSGRKSAHVLNVHRQVLDNQHQKLKTSGVNYLERVATGEPFGGIISGALPLTWAHSQLIYDSPEKKKVKQGEMIGRLMQRSVAAATLAVQSELLMITPYLIPGNEGMQLLNYLRQRNVRVRILTSSLESTGVLLAHSGYMHYRLPLLENGVELYEVRSLLGSARGSGQTAAISRFGNYSLHAKLFVFDRKKVFIGSMNFDQRSMHLNTEIGLLIDSQILAKQIAERFESMVKPVNSYRLAIRKNEKTGTPSLVWHTQEGTKEVEYNQEPARNNWQRIMVNMLSLLPLDKEL</sequence>
<evidence type="ECO:0000313" key="3">
    <source>
        <dbReference type="EMBL" id="MEQ6292275.1"/>
    </source>
</evidence>
<proteinExistence type="predicted"/>
<dbReference type="CDD" id="cd09111">
    <property type="entry name" value="PLDc_ymdC_like_1"/>
    <property type="match status" value="1"/>
</dbReference>
<gene>
    <name evidence="3" type="ORF">ABNW52_16800</name>
</gene>
<evidence type="ECO:0000256" key="1">
    <source>
        <dbReference type="SAM" id="SignalP"/>
    </source>
</evidence>
<dbReference type="CDD" id="cd09113">
    <property type="entry name" value="PLDc_ymdC_like_2"/>
    <property type="match status" value="1"/>
</dbReference>
<dbReference type="Proteomes" id="UP001433638">
    <property type="component" value="Unassembled WGS sequence"/>
</dbReference>
<dbReference type="InterPro" id="IPR001736">
    <property type="entry name" value="PLipase_D/transphosphatidylase"/>
</dbReference>
<protein>
    <submittedName>
        <fullName evidence="3">Phospholipase D family protein</fullName>
    </submittedName>
</protein>
<dbReference type="InterPro" id="IPR025202">
    <property type="entry name" value="PLD-like_dom"/>
</dbReference>
<dbReference type="RefSeq" id="WP_349590323.1">
    <property type="nucleotide sequence ID" value="NZ_JBEFLD010000009.1"/>
</dbReference>
<evidence type="ECO:0000259" key="2">
    <source>
        <dbReference type="PROSITE" id="PS50035"/>
    </source>
</evidence>
<name>A0ABV1M965_9NEIS</name>
<dbReference type="Pfam" id="PF13091">
    <property type="entry name" value="PLDc_2"/>
    <property type="match status" value="2"/>
</dbReference>
<dbReference type="SUPFAM" id="SSF56024">
    <property type="entry name" value="Phospholipase D/nuclease"/>
    <property type="match status" value="2"/>
</dbReference>
<feature type="domain" description="PLD phosphodiesterase" evidence="2">
    <location>
        <begin position="170"/>
        <end position="197"/>
    </location>
</feature>
<evidence type="ECO:0000313" key="4">
    <source>
        <dbReference type="Proteomes" id="UP001433638"/>
    </source>
</evidence>
<organism evidence="3 4">
    <name type="scientific">Vogesella oryzagri</name>
    <dbReference type="NCBI Taxonomy" id="3160864"/>
    <lineage>
        <taxon>Bacteria</taxon>
        <taxon>Pseudomonadati</taxon>
        <taxon>Pseudomonadota</taxon>
        <taxon>Betaproteobacteria</taxon>
        <taxon>Neisseriales</taxon>
        <taxon>Chromobacteriaceae</taxon>
        <taxon>Vogesella</taxon>
    </lineage>
</organism>
<dbReference type="PANTHER" id="PTHR21248">
    <property type="entry name" value="CARDIOLIPIN SYNTHASE"/>
    <property type="match status" value="1"/>
</dbReference>
<keyword evidence="1" id="KW-0732">Signal</keyword>